<sequence length="383" mass="42347">MRADASLEIGTGHIMRCLTLARALREAGAECHFLCREHPGNLIDLIQADGFVVHRLPLVGYDNAGQLSPLNERPISEAVKEAQPHRSNGMTEHSHWLGAHWQADAGLCKSILEGLAPDWLIVDHYALDACWEKTVLSKGARLVVIDDLADRSHIADILLNQNLGRREADYLNLVPDNCQLLIGPRYALLRSEFSAWRETSLKRRNTPRLQHLLITLGGVDQDNVTGRVLEVLSQCCFTDEMQITVVMGATAPWLNDVRVKALRMPWPTEVAVNIDDMARRMAEADLAIGAAGSTSWERCCLGLPTVMVALAENQISIAHHLDKARAAIYVGSTAMPTWARQLGQAMEMIITEPTRLEAMTEHAAYLTEGLGVKTLVEYLLNDG</sequence>
<evidence type="ECO:0000259" key="3">
    <source>
        <dbReference type="Pfam" id="PF04101"/>
    </source>
</evidence>
<dbReference type="AlphaFoldDB" id="A0A7V7G3V3"/>
<keyword evidence="4" id="KW-0378">Hydrolase</keyword>
<dbReference type="EC" id="3.6.1.57" evidence="4"/>
<evidence type="ECO:0000256" key="2">
    <source>
        <dbReference type="PIRSR" id="PIRSR620023-2"/>
    </source>
</evidence>
<dbReference type="InterPro" id="IPR020023">
    <property type="entry name" value="PseG"/>
</dbReference>
<dbReference type="Gene3D" id="3.40.50.2000">
    <property type="entry name" value="Glycogen Phosphorylase B"/>
    <property type="match status" value="1"/>
</dbReference>
<reference evidence="4 5" key="1">
    <citation type="submission" date="2019-08" db="EMBL/GenBank/DDBJ databases">
        <title>Bioinformatics analysis of the strain L3 and L5.</title>
        <authorList>
            <person name="Li X."/>
        </authorList>
    </citation>
    <scope>NUCLEOTIDE SEQUENCE [LARGE SCALE GENOMIC DNA]</scope>
    <source>
        <strain evidence="4 5">L5</strain>
    </source>
</reference>
<keyword evidence="5" id="KW-1185">Reference proteome</keyword>
<evidence type="ECO:0000256" key="1">
    <source>
        <dbReference type="PIRSR" id="PIRSR620023-1"/>
    </source>
</evidence>
<evidence type="ECO:0000313" key="4">
    <source>
        <dbReference type="EMBL" id="KAA0014776.1"/>
    </source>
</evidence>
<accession>A0A7V7G3V3</accession>
<dbReference type="GO" id="GO:0016787">
    <property type="term" value="F:hydrolase activity"/>
    <property type="evidence" value="ECO:0007669"/>
    <property type="project" value="UniProtKB-KW"/>
</dbReference>
<gene>
    <name evidence="4" type="primary">pseG</name>
    <name evidence="4" type="ORF">F0A17_02890</name>
</gene>
<dbReference type="PANTHER" id="PTHR21015">
    <property type="entry name" value="UDP-N-ACETYLGLUCOSAMINE--N-ACETYLMURAMYL-(PENTAPEPTIDE) PYROPHOSPHORYL-UNDECAPRENOL N-ACETYLGLUCOSAMINE TRANSFERASE 1"/>
    <property type="match status" value="1"/>
</dbReference>
<dbReference type="Proteomes" id="UP000486760">
    <property type="component" value="Unassembled WGS sequence"/>
</dbReference>
<dbReference type="Gene3D" id="3.40.50.11190">
    <property type="match status" value="1"/>
</dbReference>
<name>A0A7V7G3V3_9GAMM</name>
<evidence type="ECO:0000313" key="5">
    <source>
        <dbReference type="Proteomes" id="UP000486760"/>
    </source>
</evidence>
<dbReference type="EMBL" id="VTPY01000001">
    <property type="protein sequence ID" value="KAA0014776.1"/>
    <property type="molecule type" value="Genomic_DNA"/>
</dbReference>
<dbReference type="InterPro" id="IPR007235">
    <property type="entry name" value="Glyco_trans_28_C"/>
</dbReference>
<dbReference type="PANTHER" id="PTHR21015:SF22">
    <property type="entry name" value="GLYCOSYLTRANSFERASE"/>
    <property type="match status" value="1"/>
</dbReference>
<feature type="domain" description="Glycosyl transferase family 28 C-terminal" evidence="3">
    <location>
        <begin position="212"/>
        <end position="363"/>
    </location>
</feature>
<dbReference type="SUPFAM" id="SSF53756">
    <property type="entry name" value="UDP-Glycosyltransferase/glycogen phosphorylase"/>
    <property type="match status" value="1"/>
</dbReference>
<feature type="binding site" evidence="2">
    <location>
        <position position="190"/>
    </location>
    <ligand>
        <name>substrate</name>
    </ligand>
</feature>
<protein>
    <submittedName>
        <fullName evidence="4">UDP-2,4-diacetamido-2,4, 6-trideoxy-beta-L-altropyranose hydrolase</fullName>
        <ecNumber evidence="4">3.6.1.57</ecNumber>
    </submittedName>
</protein>
<proteinExistence type="predicted"/>
<dbReference type="GO" id="GO:0016758">
    <property type="term" value="F:hexosyltransferase activity"/>
    <property type="evidence" value="ECO:0007669"/>
    <property type="project" value="InterPro"/>
</dbReference>
<comment type="caution">
    <text evidence="4">The sequence shown here is derived from an EMBL/GenBank/DDBJ whole genome shotgun (WGS) entry which is preliminary data.</text>
</comment>
<dbReference type="NCBIfam" id="TIGR03590">
    <property type="entry name" value="PseG"/>
    <property type="match status" value="1"/>
</dbReference>
<feature type="binding site" evidence="2">
    <location>
        <position position="297"/>
    </location>
    <ligand>
        <name>substrate</name>
    </ligand>
</feature>
<dbReference type="Pfam" id="PF04101">
    <property type="entry name" value="Glyco_tran_28_C"/>
    <property type="match status" value="1"/>
</dbReference>
<organism evidence="4 5">
    <name type="scientific">Billgrantia pellis</name>
    <dbReference type="NCBI Taxonomy" id="2606936"/>
    <lineage>
        <taxon>Bacteria</taxon>
        <taxon>Pseudomonadati</taxon>
        <taxon>Pseudomonadota</taxon>
        <taxon>Gammaproteobacteria</taxon>
        <taxon>Oceanospirillales</taxon>
        <taxon>Halomonadaceae</taxon>
        <taxon>Billgrantia</taxon>
    </lineage>
</organism>
<feature type="active site" description="Proton acceptor" evidence="1">
    <location>
        <position position="13"/>
    </location>
</feature>